<dbReference type="InterPro" id="IPR019650">
    <property type="entry name" value="DUF2513"/>
</dbReference>
<dbReference type="Pfam" id="PF10711">
    <property type="entry name" value="DUF2513"/>
    <property type="match status" value="1"/>
</dbReference>
<organism evidence="1 2">
    <name type="scientific">Clostridium gasigenes</name>
    <dbReference type="NCBI Taxonomy" id="94869"/>
    <lineage>
        <taxon>Bacteria</taxon>
        <taxon>Bacillati</taxon>
        <taxon>Bacillota</taxon>
        <taxon>Clostridia</taxon>
        <taxon>Eubacteriales</taxon>
        <taxon>Clostridiaceae</taxon>
        <taxon>Clostridium</taxon>
    </lineage>
</organism>
<reference evidence="1 2" key="1">
    <citation type="submission" date="2016-10" db="EMBL/GenBank/DDBJ databases">
        <authorList>
            <person name="de Groot N.N."/>
        </authorList>
    </citation>
    <scope>NUCLEOTIDE SEQUENCE [LARGE SCALE GENOMIC DNA]</scope>
    <source>
        <strain evidence="1 2">DSM 12272</strain>
    </source>
</reference>
<evidence type="ECO:0000313" key="2">
    <source>
        <dbReference type="Proteomes" id="UP000198597"/>
    </source>
</evidence>
<dbReference type="OrthoDB" id="6960201at2"/>
<sequence>MKLNLDCIRDILLTVEDNTDFSTYMSYDVGESSYDLLTKYSDSEILYHIKQCELSGLITKVSWYLNGSCTILDLSPYGHQFLADIRSDSNWNKTKSIAKNIGSSSLTTVKEIATNVITELIKSQF</sequence>
<evidence type="ECO:0000313" key="1">
    <source>
        <dbReference type="EMBL" id="SDO75735.1"/>
    </source>
</evidence>
<proteinExistence type="predicted"/>
<accession>A0A1H0M5U2</accession>
<name>A0A1H0M5U2_9CLOT</name>
<dbReference type="STRING" id="94869.SAMN04488529_101331"/>
<gene>
    <name evidence="1" type="ORF">SAMN04488529_101331</name>
</gene>
<dbReference type="EMBL" id="FNJM01000001">
    <property type="protein sequence ID" value="SDO75735.1"/>
    <property type="molecule type" value="Genomic_DNA"/>
</dbReference>
<protein>
    <recommendedName>
        <fullName evidence="3">DUF2513 domain-containing protein</fullName>
    </recommendedName>
</protein>
<evidence type="ECO:0008006" key="3">
    <source>
        <dbReference type="Google" id="ProtNLM"/>
    </source>
</evidence>
<dbReference type="AlphaFoldDB" id="A0A1H0M5U2"/>
<keyword evidence="2" id="KW-1185">Reference proteome</keyword>
<dbReference type="Proteomes" id="UP000198597">
    <property type="component" value="Unassembled WGS sequence"/>
</dbReference>
<dbReference type="RefSeq" id="WP_089965156.1">
    <property type="nucleotide sequence ID" value="NZ_FNJM01000001.1"/>
</dbReference>